<reference evidence="3" key="1">
    <citation type="submission" date="2017-02" db="UniProtKB">
        <authorList>
            <consortium name="WormBaseParasite"/>
        </authorList>
    </citation>
    <scope>IDENTIFICATION</scope>
</reference>
<dbReference type="EMBL" id="UXUI01010148">
    <property type="protein sequence ID" value="VDD94825.1"/>
    <property type="molecule type" value="Genomic_DNA"/>
</dbReference>
<sequence>MEETIDLDFDEYDDFESVRLPGVEHNISLEQSNEKKKFVFNGFVNPYQDAIEWVMELIKTLFFVPQFHICGRFRERWNLNVLELVVCLVFWLI</sequence>
<evidence type="ECO:0000313" key="3">
    <source>
        <dbReference type="WBParaSite" id="EVEC_0001023101-mRNA-1"/>
    </source>
</evidence>
<organism evidence="3">
    <name type="scientific">Enterobius vermicularis</name>
    <name type="common">Human pinworm</name>
    <dbReference type="NCBI Taxonomy" id="51028"/>
    <lineage>
        <taxon>Eukaryota</taxon>
        <taxon>Metazoa</taxon>
        <taxon>Ecdysozoa</taxon>
        <taxon>Nematoda</taxon>
        <taxon>Chromadorea</taxon>
        <taxon>Rhabditida</taxon>
        <taxon>Spirurina</taxon>
        <taxon>Oxyuridomorpha</taxon>
        <taxon>Oxyuroidea</taxon>
        <taxon>Oxyuridae</taxon>
        <taxon>Enterobius</taxon>
    </lineage>
</organism>
<gene>
    <name evidence="1" type="ORF">EVEC_LOCUS9576</name>
</gene>
<protein>
    <submittedName>
        <fullName evidence="3">DDE_Tnp_1_7 domain-containing protein</fullName>
    </submittedName>
</protein>
<dbReference type="WBParaSite" id="EVEC_0001023101-mRNA-1">
    <property type="protein sequence ID" value="EVEC_0001023101-mRNA-1"/>
    <property type="gene ID" value="EVEC_0001023101"/>
</dbReference>
<dbReference type="AlphaFoldDB" id="A0A0N4VHD0"/>
<reference evidence="1 2" key="2">
    <citation type="submission" date="2018-10" db="EMBL/GenBank/DDBJ databases">
        <authorList>
            <consortium name="Pathogen Informatics"/>
        </authorList>
    </citation>
    <scope>NUCLEOTIDE SEQUENCE [LARGE SCALE GENOMIC DNA]</scope>
</reference>
<dbReference type="Proteomes" id="UP000274131">
    <property type="component" value="Unassembled WGS sequence"/>
</dbReference>
<evidence type="ECO:0000313" key="2">
    <source>
        <dbReference type="Proteomes" id="UP000274131"/>
    </source>
</evidence>
<keyword evidence="2" id="KW-1185">Reference proteome</keyword>
<name>A0A0N4VHD0_ENTVE</name>
<accession>A0A0N4VHD0</accession>
<proteinExistence type="predicted"/>
<evidence type="ECO:0000313" key="1">
    <source>
        <dbReference type="EMBL" id="VDD94825.1"/>
    </source>
</evidence>